<dbReference type="PATRIC" id="fig|1184267.3.peg.1262"/>
<protein>
    <recommendedName>
        <fullName evidence="4">Gingipain domain-containing protein</fullName>
    </recommendedName>
</protein>
<feature type="chain" id="PRO_5004059938" description="Gingipain domain-containing protein" evidence="1">
    <location>
        <begin position="24"/>
        <end position="446"/>
    </location>
</feature>
<dbReference type="RefSeq" id="WP_015469952.1">
    <property type="nucleotide sequence ID" value="NC_020813.1"/>
</dbReference>
<gene>
    <name evidence="2" type="ORF">A11Q_1246</name>
</gene>
<keyword evidence="1" id="KW-0732">Signal</keyword>
<evidence type="ECO:0000313" key="2">
    <source>
        <dbReference type="EMBL" id="AGH95462.1"/>
    </source>
</evidence>
<dbReference type="HOGENOM" id="CLU_613464_0_0_7"/>
<evidence type="ECO:0000313" key="3">
    <source>
        <dbReference type="Proteomes" id="UP000012040"/>
    </source>
</evidence>
<dbReference type="EMBL" id="CP003537">
    <property type="protein sequence ID" value="AGH95462.1"/>
    <property type="molecule type" value="Genomic_DNA"/>
</dbReference>
<dbReference type="OrthoDB" id="5288683at2"/>
<feature type="signal peptide" evidence="1">
    <location>
        <begin position="1"/>
        <end position="23"/>
    </location>
</feature>
<name>M4V7U8_9BACT</name>
<dbReference type="KEGG" id="bex:A11Q_1246"/>
<proteinExistence type="predicted"/>
<dbReference type="STRING" id="1184267.A11Q_1246"/>
<accession>M4V7U8</accession>
<dbReference type="AlphaFoldDB" id="M4V7U8"/>
<sequence>MRPAAIYLMSLALFLFSFKYAEAQNVDDIFARTAGSPELYEHYGYDNTEAEFTLDSTVILEQASAPTRSQVDSQIRSQMRYMLGLMRSSETQAAALYPKWDFNITETKKEGANKWVVKYRLNTKGVFALNTHQYTFTLPYNPKKIFTQARNLCHDSKGVADSNFWYHWDPSKAGCPLKEDQEYFKLTVPLKIIPNTTMTFPEYAKLVDGDRNIKMTMLFGFANYGNASWAPEGNQDWGIISYNKQRNFLKSLGFTETVWTQDQIKTIFTARDQFVPHVVEMNLSGAQANVRIRLVLSDTGLYHNSRAFHIFLREALANESIVVYSGHSGIGKNLDLEAIERLRGFKFRFNPNYQILFLGSCVPYAYYTDMLFSRKKTAADPNGTLNLDIFSYAKESYFASEEDNYLTRAIVRWAREGYKTSYQEIIRSSPKYFFAINGDEDNSTTR</sequence>
<organism evidence="2 3">
    <name type="scientific">Pseudobdellovibrio exovorus JSS</name>
    <dbReference type="NCBI Taxonomy" id="1184267"/>
    <lineage>
        <taxon>Bacteria</taxon>
        <taxon>Pseudomonadati</taxon>
        <taxon>Bdellovibrionota</taxon>
        <taxon>Bdellovibrionia</taxon>
        <taxon>Bdellovibrionales</taxon>
        <taxon>Pseudobdellovibrionaceae</taxon>
        <taxon>Pseudobdellovibrio</taxon>
    </lineage>
</organism>
<reference evidence="2 3" key="1">
    <citation type="journal article" date="2013" name="ISME J.">
        <title>By their genes ye shall know them: genomic signatures of predatory bacteria.</title>
        <authorList>
            <person name="Pasternak Z."/>
            <person name="Pietrokovski S."/>
            <person name="Rotem O."/>
            <person name="Gophna U."/>
            <person name="Lurie-Weinberger M.N."/>
            <person name="Jurkevitch E."/>
        </authorList>
    </citation>
    <scope>NUCLEOTIDE SEQUENCE [LARGE SCALE GENOMIC DNA]</scope>
    <source>
        <strain evidence="2 3">JSS</strain>
    </source>
</reference>
<dbReference type="Proteomes" id="UP000012040">
    <property type="component" value="Chromosome"/>
</dbReference>
<evidence type="ECO:0008006" key="4">
    <source>
        <dbReference type="Google" id="ProtNLM"/>
    </source>
</evidence>
<evidence type="ECO:0000256" key="1">
    <source>
        <dbReference type="SAM" id="SignalP"/>
    </source>
</evidence>
<keyword evidence="3" id="KW-1185">Reference proteome</keyword>